<dbReference type="Gene3D" id="3.30.2010.10">
    <property type="entry name" value="Metalloproteases ('zincins'), catalytic domain"/>
    <property type="match status" value="1"/>
</dbReference>
<dbReference type="CDD" id="cd07332">
    <property type="entry name" value="M48C_Oma1_like"/>
    <property type="match status" value="1"/>
</dbReference>
<evidence type="ECO:0000256" key="5">
    <source>
        <dbReference type="ARBA" id="ARBA00023049"/>
    </source>
</evidence>
<evidence type="ECO:0000256" key="6">
    <source>
        <dbReference type="RuleBase" id="RU003983"/>
    </source>
</evidence>
<comment type="caution">
    <text evidence="9">The sequence shown here is derived from an EMBL/GenBank/DDBJ whole genome shotgun (WGS) entry which is preliminary data.</text>
</comment>
<evidence type="ECO:0000313" key="10">
    <source>
        <dbReference type="Proteomes" id="UP000265715"/>
    </source>
</evidence>
<evidence type="ECO:0000313" key="9">
    <source>
        <dbReference type="EMBL" id="RIH86897.1"/>
    </source>
</evidence>
<sequence>MSDLEFGAFYFDGRSSRAHPVRVRFDGRRLRVAGEGVSLEPLIEHCRVNPPLGQARRVIRLPEEGRLETDDRQAVERLEARLGLNRGLTWVHRLEAQWRLVVACMAGLVLFSWAFVRWGLPFLAAQAAFATPVAVTEPISRQALKVLDEQFLEPSKLPPARRRELEAAFARVAGDVGGGYSYRLEFRSSPKLGPNAFALPSGVVVFTDGLVHLAQDDRELVGVMAHEVGHVIHRHSLRQLYQGLGVFVMVSILVGDVTSVTSLGASLPAVLVNNGYSRGFELEADRTAGAYLLRHYGTTRPLQNVLHRLAQAHDASLPDLLSTHPATPERMERLRRMEEGTGNGKR</sequence>
<comment type="similarity">
    <text evidence="6">Belongs to the peptidase M48 family.</text>
</comment>
<dbReference type="EC" id="3.4.24.-" evidence="9"/>
<feature type="domain" description="Peptidase M48" evidence="7">
    <location>
        <begin position="160"/>
        <end position="337"/>
    </location>
</feature>
<evidence type="ECO:0000259" key="8">
    <source>
        <dbReference type="Pfam" id="PF23368"/>
    </source>
</evidence>
<gene>
    <name evidence="9" type="primary">loiP</name>
    <name evidence="9" type="ORF">Mterra_01326</name>
</gene>
<dbReference type="GO" id="GO:0016020">
    <property type="term" value="C:membrane"/>
    <property type="evidence" value="ECO:0007669"/>
    <property type="project" value="TreeGrafter"/>
</dbReference>
<dbReference type="GO" id="GO:0004222">
    <property type="term" value="F:metalloendopeptidase activity"/>
    <property type="evidence" value="ECO:0007669"/>
    <property type="project" value="InterPro"/>
</dbReference>
<evidence type="ECO:0000256" key="4">
    <source>
        <dbReference type="ARBA" id="ARBA00022833"/>
    </source>
</evidence>
<comment type="cofactor">
    <cofactor evidence="6">
        <name>Zn(2+)</name>
        <dbReference type="ChEBI" id="CHEBI:29105"/>
    </cofactor>
    <text evidence="6">Binds 1 zinc ion per subunit.</text>
</comment>
<dbReference type="InterPro" id="IPR001915">
    <property type="entry name" value="Peptidase_M48"/>
</dbReference>
<organism evidence="9 10">
    <name type="scientific">Calidithermus terrae</name>
    <dbReference type="NCBI Taxonomy" id="1408545"/>
    <lineage>
        <taxon>Bacteria</taxon>
        <taxon>Thermotogati</taxon>
        <taxon>Deinococcota</taxon>
        <taxon>Deinococci</taxon>
        <taxon>Thermales</taxon>
        <taxon>Thermaceae</taxon>
        <taxon>Calidithermus</taxon>
    </lineage>
</organism>
<proteinExistence type="inferred from homology"/>
<name>A0A399EQH3_9DEIN</name>
<reference evidence="9 10" key="1">
    <citation type="submission" date="2018-08" db="EMBL/GenBank/DDBJ databases">
        <title>Meiothermus terrae DSM 26712 genome sequencing project.</title>
        <authorList>
            <person name="Da Costa M.S."/>
            <person name="Albuquerque L."/>
            <person name="Raposo P."/>
            <person name="Froufe H.J.C."/>
            <person name="Barroso C.S."/>
            <person name="Egas C."/>
        </authorList>
    </citation>
    <scope>NUCLEOTIDE SEQUENCE [LARGE SCALE GENOMIC DNA]</scope>
    <source>
        <strain evidence="9 10">DSM 26712</strain>
    </source>
</reference>
<dbReference type="Pfam" id="PF23368">
    <property type="entry name" value="DUF7092"/>
    <property type="match status" value="1"/>
</dbReference>
<protein>
    <submittedName>
        <fullName evidence="9">Metalloprotease LoiP</fullName>
        <ecNumber evidence="9">3.4.24.-</ecNumber>
    </submittedName>
</protein>
<keyword evidence="5 6" id="KW-0482">Metalloprotease</keyword>
<keyword evidence="10" id="KW-1185">Reference proteome</keyword>
<dbReference type="InterPro" id="IPR051156">
    <property type="entry name" value="Mito/Outer_Membr_Metalloprot"/>
</dbReference>
<feature type="domain" description="DUF7092" evidence="8">
    <location>
        <begin position="6"/>
        <end position="81"/>
    </location>
</feature>
<dbReference type="AlphaFoldDB" id="A0A399EQH3"/>
<keyword evidence="3 6" id="KW-0378">Hydrolase</keyword>
<dbReference type="InterPro" id="IPR055518">
    <property type="entry name" value="DUF7092"/>
</dbReference>
<keyword evidence="4 6" id="KW-0862">Zinc</keyword>
<accession>A0A399EQH3</accession>
<dbReference type="EMBL" id="QXDL01000041">
    <property type="protein sequence ID" value="RIH86897.1"/>
    <property type="molecule type" value="Genomic_DNA"/>
</dbReference>
<keyword evidence="2" id="KW-0479">Metal-binding</keyword>
<dbReference type="Pfam" id="PF01435">
    <property type="entry name" value="Peptidase_M48"/>
    <property type="match status" value="1"/>
</dbReference>
<evidence type="ECO:0000256" key="1">
    <source>
        <dbReference type="ARBA" id="ARBA00022670"/>
    </source>
</evidence>
<dbReference type="PANTHER" id="PTHR22726">
    <property type="entry name" value="METALLOENDOPEPTIDASE OMA1"/>
    <property type="match status" value="1"/>
</dbReference>
<evidence type="ECO:0000259" key="7">
    <source>
        <dbReference type="Pfam" id="PF01435"/>
    </source>
</evidence>
<dbReference type="Proteomes" id="UP000265715">
    <property type="component" value="Unassembled WGS sequence"/>
</dbReference>
<dbReference type="GO" id="GO:0046872">
    <property type="term" value="F:metal ion binding"/>
    <property type="evidence" value="ECO:0007669"/>
    <property type="project" value="UniProtKB-KW"/>
</dbReference>
<dbReference type="PANTHER" id="PTHR22726:SF1">
    <property type="entry name" value="METALLOENDOPEPTIDASE OMA1, MITOCHONDRIAL"/>
    <property type="match status" value="1"/>
</dbReference>
<dbReference type="GO" id="GO:0051603">
    <property type="term" value="P:proteolysis involved in protein catabolic process"/>
    <property type="evidence" value="ECO:0007669"/>
    <property type="project" value="TreeGrafter"/>
</dbReference>
<keyword evidence="1 6" id="KW-0645">Protease</keyword>
<evidence type="ECO:0000256" key="2">
    <source>
        <dbReference type="ARBA" id="ARBA00022723"/>
    </source>
</evidence>
<evidence type="ECO:0000256" key="3">
    <source>
        <dbReference type="ARBA" id="ARBA00022801"/>
    </source>
</evidence>